<proteinExistence type="inferred from homology"/>
<feature type="transmembrane region" description="Helical" evidence="8">
    <location>
        <begin position="74"/>
        <end position="95"/>
    </location>
</feature>
<dbReference type="GO" id="GO:0005886">
    <property type="term" value="C:plasma membrane"/>
    <property type="evidence" value="ECO:0007669"/>
    <property type="project" value="UniProtKB-SubCell"/>
</dbReference>
<gene>
    <name evidence="9" type="ORF">AC731_016130</name>
</gene>
<dbReference type="KEGG" id="thu:AC731_016130"/>
<evidence type="ECO:0000256" key="7">
    <source>
        <dbReference type="ARBA" id="ARBA00023136"/>
    </source>
</evidence>
<dbReference type="InterPro" id="IPR052017">
    <property type="entry name" value="TSUP"/>
</dbReference>
<evidence type="ECO:0000256" key="1">
    <source>
        <dbReference type="ARBA" id="ARBA00004651"/>
    </source>
</evidence>
<feature type="transmembrane region" description="Helical" evidence="8">
    <location>
        <begin position="7"/>
        <end position="34"/>
    </location>
</feature>
<organism evidence="9 10">
    <name type="scientific">Thauera humireducens</name>
    <dbReference type="NCBI Taxonomy" id="1134435"/>
    <lineage>
        <taxon>Bacteria</taxon>
        <taxon>Pseudomonadati</taxon>
        <taxon>Pseudomonadota</taxon>
        <taxon>Betaproteobacteria</taxon>
        <taxon>Rhodocyclales</taxon>
        <taxon>Zoogloeaceae</taxon>
        <taxon>Thauera</taxon>
    </lineage>
</organism>
<evidence type="ECO:0000256" key="8">
    <source>
        <dbReference type="RuleBase" id="RU363041"/>
    </source>
</evidence>
<dbReference type="Pfam" id="PF01925">
    <property type="entry name" value="TauE"/>
    <property type="match status" value="1"/>
</dbReference>
<keyword evidence="6 8" id="KW-1133">Transmembrane helix</keyword>
<dbReference type="EMBL" id="CP014646">
    <property type="protein sequence ID" value="AMO38326.1"/>
    <property type="molecule type" value="Genomic_DNA"/>
</dbReference>
<evidence type="ECO:0000256" key="3">
    <source>
        <dbReference type="ARBA" id="ARBA00022448"/>
    </source>
</evidence>
<dbReference type="Proteomes" id="UP000036902">
    <property type="component" value="Chromosome"/>
</dbReference>
<evidence type="ECO:0000313" key="10">
    <source>
        <dbReference type="Proteomes" id="UP000036902"/>
    </source>
</evidence>
<protein>
    <recommendedName>
        <fullName evidence="8">Probable membrane transporter protein</fullName>
    </recommendedName>
</protein>
<dbReference type="AlphaFoldDB" id="A0A127K8N0"/>
<evidence type="ECO:0000256" key="2">
    <source>
        <dbReference type="ARBA" id="ARBA00009142"/>
    </source>
</evidence>
<comment type="similarity">
    <text evidence="2 8">Belongs to the 4-toluene sulfonate uptake permease (TSUP) (TC 2.A.102) family.</text>
</comment>
<name>A0A127K8N0_9RHOO</name>
<comment type="subcellular location">
    <subcellularLocation>
        <location evidence="1 8">Cell membrane</location>
        <topology evidence="1 8">Multi-pass membrane protein</topology>
    </subcellularLocation>
</comment>
<evidence type="ECO:0000256" key="5">
    <source>
        <dbReference type="ARBA" id="ARBA00022692"/>
    </source>
</evidence>
<dbReference type="InterPro" id="IPR002781">
    <property type="entry name" value="TM_pro_TauE-like"/>
</dbReference>
<accession>A0A127K8N0</accession>
<feature type="transmembrane region" description="Helical" evidence="8">
    <location>
        <begin position="132"/>
        <end position="157"/>
    </location>
</feature>
<keyword evidence="7 8" id="KW-0472">Membrane</keyword>
<feature type="transmembrane region" description="Helical" evidence="8">
    <location>
        <begin position="231"/>
        <end position="249"/>
    </location>
</feature>
<feature type="transmembrane region" description="Helical" evidence="8">
    <location>
        <begin position="169"/>
        <end position="187"/>
    </location>
</feature>
<keyword evidence="3" id="KW-0813">Transport</keyword>
<sequence length="250" mass="26436">MSIETAAALLGVIAIGTYFQTVTGFGLGMIVIGVTSGFGLAPIALVAAIISLVTLMNSAVALPGKLHHIDWPAARYVLAGVLPSTVAGVLLLEYMSATASTLLQLLLGLTIIYSGIVFMLRPAPLTQRSSNGSFFLSGFLSGLFGGLFGMAGPPVIFHFYRQPFDLATVRNMLLLTFAFTAGTRTIFAGTQGTFTPEVWVLIGFTVPLVALATLAGRRYPPPFSQLTMRRIAFGVLIVIGGGLVFNTLFR</sequence>
<reference evidence="10" key="1">
    <citation type="submission" date="2016-03" db="EMBL/GenBank/DDBJ databases">
        <authorList>
            <person name="Ma C."/>
            <person name="Zhou S."/>
            <person name="Yang G."/>
        </authorList>
    </citation>
    <scope>NUCLEOTIDE SEQUENCE [LARGE SCALE GENOMIC DNA]</scope>
    <source>
        <strain evidence="10">SgZ-1</strain>
    </source>
</reference>
<feature type="transmembrane region" description="Helical" evidence="8">
    <location>
        <begin position="101"/>
        <end position="120"/>
    </location>
</feature>
<evidence type="ECO:0000313" key="9">
    <source>
        <dbReference type="EMBL" id="AMO38326.1"/>
    </source>
</evidence>
<evidence type="ECO:0000256" key="6">
    <source>
        <dbReference type="ARBA" id="ARBA00022989"/>
    </source>
</evidence>
<dbReference type="STRING" id="1134435.AC731_016130"/>
<feature type="transmembrane region" description="Helical" evidence="8">
    <location>
        <begin position="40"/>
        <end position="62"/>
    </location>
</feature>
<keyword evidence="5 8" id="KW-0812">Transmembrane</keyword>
<dbReference type="PANTHER" id="PTHR30269:SF37">
    <property type="entry name" value="MEMBRANE TRANSPORTER PROTEIN"/>
    <property type="match status" value="1"/>
</dbReference>
<feature type="transmembrane region" description="Helical" evidence="8">
    <location>
        <begin position="199"/>
        <end position="219"/>
    </location>
</feature>
<dbReference type="PANTHER" id="PTHR30269">
    <property type="entry name" value="TRANSMEMBRANE PROTEIN YFCA"/>
    <property type="match status" value="1"/>
</dbReference>
<evidence type="ECO:0000256" key="4">
    <source>
        <dbReference type="ARBA" id="ARBA00022475"/>
    </source>
</evidence>
<dbReference type="RefSeq" id="WP_048707607.1">
    <property type="nucleotide sequence ID" value="NZ_CP014646.1"/>
</dbReference>
<keyword evidence="10" id="KW-1185">Reference proteome</keyword>
<keyword evidence="4 8" id="KW-1003">Cell membrane</keyword>